<dbReference type="RefSeq" id="WP_262430928.1">
    <property type="nucleotide sequence ID" value="NZ_JACRTG010000034.1"/>
</dbReference>
<keyword evidence="7 9" id="KW-1133">Transmembrane helix</keyword>
<feature type="transmembrane region" description="Helical" evidence="9">
    <location>
        <begin position="291"/>
        <end position="311"/>
    </location>
</feature>
<evidence type="ECO:0000256" key="5">
    <source>
        <dbReference type="ARBA" id="ARBA00022573"/>
    </source>
</evidence>
<evidence type="ECO:0000313" key="11">
    <source>
        <dbReference type="Proteomes" id="UP000601171"/>
    </source>
</evidence>
<sequence>MTNLIIAVIIDFLIGDPYSFPHPVKLMGKIIELEEKFIRKYFKSKKKLKIAGLFIVIINISLGFFPIHLILNIIKTNKILYNLVSIYLIYTCIAAKNLMDEANKVLKKLDISVEKARVQLSYIVGRDTQNLNRDEIIKATIETVAENTSDGVIAPYFYIMLFGVPGGFVYKFVNTMDSMLGYKNDKYMDLGFFPAKADDLFNLIPSRLTAVLMNISSLGRFNTKKGFKILIRDRRNHKSPNSGYPESAVAGLLGIQLGGSSYYHGVLVEKPTIGDKDVDIDKTHISNTIEIMYRTLIAFLLLYFLLLYIFLNYVSI</sequence>
<evidence type="ECO:0000256" key="7">
    <source>
        <dbReference type="ARBA" id="ARBA00022989"/>
    </source>
</evidence>
<dbReference type="AlphaFoldDB" id="A0A926EVU6"/>
<evidence type="ECO:0000313" key="10">
    <source>
        <dbReference type="EMBL" id="MBC8589460.1"/>
    </source>
</evidence>
<feature type="transmembrane region" description="Helical" evidence="9">
    <location>
        <begin position="79"/>
        <end position="99"/>
    </location>
</feature>
<dbReference type="EMBL" id="JACRTG010000034">
    <property type="protein sequence ID" value="MBC8589460.1"/>
    <property type="molecule type" value="Genomic_DNA"/>
</dbReference>
<comment type="pathway">
    <text evidence="2 9">Cofactor biosynthesis; adenosylcobalamin biosynthesis.</text>
</comment>
<comment type="caution">
    <text evidence="10">The sequence shown here is derived from an EMBL/GenBank/DDBJ whole genome shotgun (WGS) entry which is preliminary data.</text>
</comment>
<name>A0A926EVU6_9FIRM</name>
<dbReference type="Pfam" id="PF03186">
    <property type="entry name" value="CobD_Cbib"/>
    <property type="match status" value="1"/>
</dbReference>
<dbReference type="PANTHER" id="PTHR34308">
    <property type="entry name" value="COBALAMIN BIOSYNTHESIS PROTEIN CBIB"/>
    <property type="match status" value="1"/>
</dbReference>
<dbReference type="GO" id="GO:0015420">
    <property type="term" value="F:ABC-type vitamin B12 transporter activity"/>
    <property type="evidence" value="ECO:0007669"/>
    <property type="project" value="UniProtKB-UniRule"/>
</dbReference>
<evidence type="ECO:0000256" key="6">
    <source>
        <dbReference type="ARBA" id="ARBA00022692"/>
    </source>
</evidence>
<comment type="similarity">
    <text evidence="3 9">Belongs to the CobD/CbiB family.</text>
</comment>
<dbReference type="GO" id="GO:0009236">
    <property type="term" value="P:cobalamin biosynthetic process"/>
    <property type="evidence" value="ECO:0007669"/>
    <property type="project" value="UniProtKB-UniRule"/>
</dbReference>
<dbReference type="PANTHER" id="PTHR34308:SF1">
    <property type="entry name" value="COBALAMIN BIOSYNTHESIS PROTEIN CBIB"/>
    <property type="match status" value="1"/>
</dbReference>
<evidence type="ECO:0000256" key="8">
    <source>
        <dbReference type="ARBA" id="ARBA00023136"/>
    </source>
</evidence>
<keyword evidence="5 9" id="KW-0169">Cobalamin biosynthesis</keyword>
<keyword evidence="4 9" id="KW-1003">Cell membrane</keyword>
<keyword evidence="8 9" id="KW-0472">Membrane</keyword>
<dbReference type="HAMAP" id="MF_00024">
    <property type="entry name" value="CobD_CbiB"/>
    <property type="match status" value="1"/>
</dbReference>
<comment type="subcellular location">
    <subcellularLocation>
        <location evidence="1 9">Cell membrane</location>
        <topology evidence="1 9">Multi-pass membrane protein</topology>
    </subcellularLocation>
</comment>
<feature type="transmembrane region" description="Helical" evidence="9">
    <location>
        <begin position="50"/>
        <end position="73"/>
    </location>
</feature>
<evidence type="ECO:0000256" key="9">
    <source>
        <dbReference type="HAMAP-Rule" id="MF_00024"/>
    </source>
</evidence>
<dbReference type="NCBIfam" id="TIGR00380">
    <property type="entry name" value="cobal_cbiB"/>
    <property type="match status" value="1"/>
</dbReference>
<dbReference type="GO" id="GO:0005886">
    <property type="term" value="C:plasma membrane"/>
    <property type="evidence" value="ECO:0007669"/>
    <property type="project" value="UniProtKB-SubCell"/>
</dbReference>
<proteinExistence type="inferred from homology"/>
<protein>
    <recommendedName>
        <fullName evidence="9">Cobalamin biosynthesis protein CobD</fullName>
    </recommendedName>
</protein>
<keyword evidence="11" id="KW-1185">Reference proteome</keyword>
<gene>
    <name evidence="9 10" type="primary">cobD</name>
    <name evidence="10" type="ORF">H8707_14690</name>
</gene>
<comment type="function">
    <text evidence="9">Converts cobyric acid to cobinamide by the addition of aminopropanol on the F carboxylic group.</text>
</comment>
<dbReference type="Proteomes" id="UP000601171">
    <property type="component" value="Unassembled WGS sequence"/>
</dbReference>
<evidence type="ECO:0000256" key="1">
    <source>
        <dbReference type="ARBA" id="ARBA00004651"/>
    </source>
</evidence>
<organism evidence="10 11">
    <name type="scientific">Paratissierella segnis</name>
    <dbReference type="NCBI Taxonomy" id="2763679"/>
    <lineage>
        <taxon>Bacteria</taxon>
        <taxon>Bacillati</taxon>
        <taxon>Bacillota</taxon>
        <taxon>Tissierellia</taxon>
        <taxon>Tissierellales</taxon>
        <taxon>Tissierellaceae</taxon>
        <taxon>Paratissierella</taxon>
    </lineage>
</organism>
<evidence type="ECO:0000256" key="2">
    <source>
        <dbReference type="ARBA" id="ARBA00004953"/>
    </source>
</evidence>
<keyword evidence="6 9" id="KW-0812">Transmembrane</keyword>
<dbReference type="InterPro" id="IPR004485">
    <property type="entry name" value="Cobalamin_biosynth_CobD/CbiB"/>
</dbReference>
<evidence type="ECO:0000256" key="3">
    <source>
        <dbReference type="ARBA" id="ARBA00006263"/>
    </source>
</evidence>
<dbReference type="GO" id="GO:0048472">
    <property type="term" value="F:threonine-phosphate decarboxylase activity"/>
    <property type="evidence" value="ECO:0007669"/>
    <property type="project" value="InterPro"/>
</dbReference>
<comment type="caution">
    <text evidence="9">Lacks conserved residue(s) required for the propagation of feature annotation.</text>
</comment>
<reference evidence="10" key="1">
    <citation type="submission" date="2020-08" db="EMBL/GenBank/DDBJ databases">
        <title>Genome public.</title>
        <authorList>
            <person name="Liu C."/>
            <person name="Sun Q."/>
        </authorList>
    </citation>
    <scope>NUCLEOTIDE SEQUENCE</scope>
    <source>
        <strain evidence="10">BX21</strain>
    </source>
</reference>
<evidence type="ECO:0000256" key="4">
    <source>
        <dbReference type="ARBA" id="ARBA00022475"/>
    </source>
</evidence>
<accession>A0A926EVU6</accession>